<keyword evidence="2" id="KW-1133">Transmembrane helix</keyword>
<dbReference type="PROSITE" id="PS50158">
    <property type="entry name" value="ZF_CCHC"/>
    <property type="match status" value="1"/>
</dbReference>
<organism evidence="4">
    <name type="scientific">Tanacetum cinerariifolium</name>
    <name type="common">Dalmatian daisy</name>
    <name type="synonym">Chrysanthemum cinerariifolium</name>
    <dbReference type="NCBI Taxonomy" id="118510"/>
    <lineage>
        <taxon>Eukaryota</taxon>
        <taxon>Viridiplantae</taxon>
        <taxon>Streptophyta</taxon>
        <taxon>Embryophyta</taxon>
        <taxon>Tracheophyta</taxon>
        <taxon>Spermatophyta</taxon>
        <taxon>Magnoliopsida</taxon>
        <taxon>eudicotyledons</taxon>
        <taxon>Gunneridae</taxon>
        <taxon>Pentapetalae</taxon>
        <taxon>asterids</taxon>
        <taxon>campanulids</taxon>
        <taxon>Asterales</taxon>
        <taxon>Asteraceae</taxon>
        <taxon>Asteroideae</taxon>
        <taxon>Anthemideae</taxon>
        <taxon>Anthemidinae</taxon>
        <taxon>Tanacetum</taxon>
    </lineage>
</organism>
<dbReference type="AlphaFoldDB" id="A0A6L2JVP3"/>
<keyword evidence="1" id="KW-0479">Metal-binding</keyword>
<keyword evidence="2" id="KW-0812">Transmembrane</keyword>
<proteinExistence type="predicted"/>
<protein>
    <submittedName>
        <fullName evidence="4">MSS1-like protein</fullName>
    </submittedName>
</protein>
<sequence>MMMVEEKPDVTYNDVGGCKEQIEKLREANRSRELNMTSIKCGLVAKDMYLRGLHYCQVGRGDVVGYGFNLIELLRDYVILEVTDVSTASCQRDVNTASYNISVAWLQVCILLLLMGILEYLWIKSSLETDVKAAKWVPPTESNLRKTNVQCYNCNAKGHYACNCPKPKVRDAKYYREQMLLAIKDEAGGNLNGEENNFMLDNAYEDDTLEEQTTAIIMMTHIQPVDDKGDVKPKYDAEAISEENALQISLISRMLSKETINIKTPRMNINLDWEALIPSCYTRLIIQNVFFYFYLHGSNYKILVNTEREGPRVKIDEHDSNAHDQSFDIESLVYNVKKEAMVLFDCRKDFNKKFYNSLGSVPNRCSVV</sequence>
<evidence type="ECO:0000313" key="4">
    <source>
        <dbReference type="EMBL" id="GEU40809.1"/>
    </source>
</evidence>
<dbReference type="InterPro" id="IPR001878">
    <property type="entry name" value="Znf_CCHC"/>
</dbReference>
<name>A0A6L2JVP3_TANCI</name>
<evidence type="ECO:0000256" key="1">
    <source>
        <dbReference type="PROSITE-ProRule" id="PRU00047"/>
    </source>
</evidence>
<dbReference type="InterPro" id="IPR036875">
    <property type="entry name" value="Znf_CCHC_sf"/>
</dbReference>
<feature type="domain" description="CCHC-type" evidence="3">
    <location>
        <begin position="151"/>
        <end position="166"/>
    </location>
</feature>
<gene>
    <name evidence="4" type="ORF">Tci_012787</name>
</gene>
<comment type="caution">
    <text evidence="4">The sequence shown here is derived from an EMBL/GenBank/DDBJ whole genome shotgun (WGS) entry which is preliminary data.</text>
</comment>
<accession>A0A6L2JVP3</accession>
<evidence type="ECO:0000259" key="3">
    <source>
        <dbReference type="PROSITE" id="PS50158"/>
    </source>
</evidence>
<keyword evidence="1" id="KW-0862">Zinc</keyword>
<dbReference type="SUPFAM" id="SSF57756">
    <property type="entry name" value="Retrovirus zinc finger-like domains"/>
    <property type="match status" value="1"/>
</dbReference>
<dbReference type="Gene3D" id="4.10.60.10">
    <property type="entry name" value="Zinc finger, CCHC-type"/>
    <property type="match status" value="1"/>
</dbReference>
<feature type="transmembrane region" description="Helical" evidence="2">
    <location>
        <begin position="104"/>
        <end position="123"/>
    </location>
</feature>
<dbReference type="GO" id="GO:0008270">
    <property type="term" value="F:zinc ion binding"/>
    <property type="evidence" value="ECO:0007669"/>
    <property type="project" value="UniProtKB-KW"/>
</dbReference>
<dbReference type="EMBL" id="BKCJ010001354">
    <property type="protein sequence ID" value="GEU40809.1"/>
    <property type="molecule type" value="Genomic_DNA"/>
</dbReference>
<keyword evidence="1" id="KW-0863">Zinc-finger</keyword>
<reference evidence="4" key="1">
    <citation type="journal article" date="2019" name="Sci. Rep.">
        <title>Draft genome of Tanacetum cinerariifolium, the natural source of mosquito coil.</title>
        <authorList>
            <person name="Yamashiro T."/>
            <person name="Shiraishi A."/>
            <person name="Satake H."/>
            <person name="Nakayama K."/>
        </authorList>
    </citation>
    <scope>NUCLEOTIDE SEQUENCE</scope>
</reference>
<dbReference type="GO" id="GO:0003676">
    <property type="term" value="F:nucleic acid binding"/>
    <property type="evidence" value="ECO:0007669"/>
    <property type="project" value="InterPro"/>
</dbReference>
<keyword evidence="2" id="KW-0472">Membrane</keyword>
<evidence type="ECO:0000256" key="2">
    <source>
        <dbReference type="SAM" id="Phobius"/>
    </source>
</evidence>